<feature type="compositionally biased region" description="Basic and acidic residues" evidence="1">
    <location>
        <begin position="144"/>
        <end position="153"/>
    </location>
</feature>
<reference evidence="2 3" key="1">
    <citation type="submission" date="2020-07" db="EMBL/GenBank/DDBJ databases">
        <title>Sequencing the genomes of 1000 actinobacteria strains.</title>
        <authorList>
            <person name="Klenk H.-P."/>
        </authorList>
    </citation>
    <scope>NUCLEOTIDE SEQUENCE [LARGE SCALE GENOMIC DNA]</scope>
    <source>
        <strain evidence="2 3">DSM 45975</strain>
    </source>
</reference>
<gene>
    <name evidence="2" type="ORF">FHX42_004572</name>
</gene>
<dbReference type="EMBL" id="JACGWZ010000007">
    <property type="protein sequence ID" value="MBA8827188.1"/>
    <property type="molecule type" value="Genomic_DNA"/>
</dbReference>
<organism evidence="2 3">
    <name type="scientific">Halosaccharopolyspora lacisalsi</name>
    <dbReference type="NCBI Taxonomy" id="1000566"/>
    <lineage>
        <taxon>Bacteria</taxon>
        <taxon>Bacillati</taxon>
        <taxon>Actinomycetota</taxon>
        <taxon>Actinomycetes</taxon>
        <taxon>Pseudonocardiales</taxon>
        <taxon>Pseudonocardiaceae</taxon>
        <taxon>Halosaccharopolyspora</taxon>
    </lineage>
</organism>
<evidence type="ECO:0000313" key="3">
    <source>
        <dbReference type="Proteomes" id="UP000569329"/>
    </source>
</evidence>
<keyword evidence="3" id="KW-1185">Reference proteome</keyword>
<proteinExistence type="predicted"/>
<feature type="region of interest" description="Disordered" evidence="1">
    <location>
        <begin position="142"/>
        <end position="205"/>
    </location>
</feature>
<sequence length="205" mass="21730">MSTRQQSDQESAGTAEQVRTPLLAALGAGDIAAHAVADTVHKVRVQLNESAESARAGVNDLPKDFNELRDKLDPAELRKFVDSYTQSAVQFYGYLAERGEGTLGKLQSQPQVQRAQERFEEAVGDARGIADDVLGKVTTSARSFGEKAAHTTEETAEETAEAVRETGSQAASATRSTARKTANRTAAAKSNGGKQSAKSTSSNSN</sequence>
<dbReference type="Proteomes" id="UP000569329">
    <property type="component" value="Unassembled WGS sequence"/>
</dbReference>
<accession>A0A839E8K5</accession>
<protein>
    <submittedName>
        <fullName evidence="2">Heparin binding hemagglutinin HbhA</fullName>
    </submittedName>
</protein>
<evidence type="ECO:0000256" key="1">
    <source>
        <dbReference type="SAM" id="MobiDB-lite"/>
    </source>
</evidence>
<comment type="caution">
    <text evidence="2">The sequence shown here is derived from an EMBL/GenBank/DDBJ whole genome shotgun (WGS) entry which is preliminary data.</text>
</comment>
<dbReference type="RefSeq" id="WP_182546365.1">
    <property type="nucleotide sequence ID" value="NZ_JACGWZ010000007.1"/>
</dbReference>
<evidence type="ECO:0000313" key="2">
    <source>
        <dbReference type="EMBL" id="MBA8827188.1"/>
    </source>
</evidence>
<dbReference type="AlphaFoldDB" id="A0A839E8K5"/>
<feature type="compositionally biased region" description="Polar residues" evidence="1">
    <location>
        <begin position="192"/>
        <end position="205"/>
    </location>
</feature>
<name>A0A839E8K5_9PSEU</name>